<evidence type="ECO:0000256" key="7">
    <source>
        <dbReference type="ARBA" id="ARBA00022989"/>
    </source>
</evidence>
<dbReference type="PANTHER" id="PTHR13504:SF34">
    <property type="entry name" value="PROTEIN ADENYLYLTRANSFERASE FICD"/>
    <property type="match status" value="1"/>
</dbReference>
<dbReference type="PROSITE" id="PS51459">
    <property type="entry name" value="FIDO"/>
    <property type="match status" value="1"/>
</dbReference>
<comment type="caution">
    <text evidence="12">The sequence shown here is derived from an EMBL/GenBank/DDBJ whole genome shotgun (WGS) entry which is preliminary data.</text>
</comment>
<dbReference type="InterPro" id="IPR036597">
    <property type="entry name" value="Fido-like_dom_sf"/>
</dbReference>
<evidence type="ECO:0000313" key="13">
    <source>
        <dbReference type="Proteomes" id="UP000260664"/>
    </source>
</evidence>
<keyword evidence="5" id="KW-0802">TPR repeat</keyword>
<evidence type="ECO:0000256" key="9">
    <source>
        <dbReference type="PIRSR" id="PIRSR640198-1"/>
    </source>
</evidence>
<dbReference type="RefSeq" id="WP_117495605.1">
    <property type="nucleotide sequence ID" value="NZ_QSOI01000017.1"/>
</dbReference>
<keyword evidence="4 10" id="KW-0547">Nucleotide-binding</keyword>
<protein>
    <submittedName>
        <fullName evidence="12">ImmA/IrrE family metallo-endopeptidase</fullName>
    </submittedName>
</protein>
<evidence type="ECO:0000256" key="2">
    <source>
        <dbReference type="ARBA" id="ARBA00022692"/>
    </source>
</evidence>
<evidence type="ECO:0000259" key="11">
    <source>
        <dbReference type="PROSITE" id="PS51459"/>
    </source>
</evidence>
<keyword evidence="8" id="KW-0472">Membrane</keyword>
<dbReference type="AlphaFoldDB" id="A0A3E4EZN0"/>
<dbReference type="Pfam" id="PF06114">
    <property type="entry name" value="Peptidase_M78"/>
    <property type="match status" value="1"/>
</dbReference>
<dbReference type="EMBL" id="QSOI01000017">
    <property type="protein sequence ID" value="RGI82151.1"/>
    <property type="molecule type" value="Genomic_DNA"/>
</dbReference>
<evidence type="ECO:0000256" key="10">
    <source>
        <dbReference type="PIRSR" id="PIRSR640198-2"/>
    </source>
</evidence>
<dbReference type="Gene3D" id="1.10.3290.10">
    <property type="entry name" value="Fido-like domain"/>
    <property type="match status" value="1"/>
</dbReference>
<keyword evidence="6 10" id="KW-0067">ATP-binding</keyword>
<evidence type="ECO:0000256" key="4">
    <source>
        <dbReference type="ARBA" id="ARBA00022741"/>
    </source>
</evidence>
<feature type="binding site" evidence="10">
    <location>
        <begin position="385"/>
        <end position="392"/>
    </location>
    <ligand>
        <name>ATP</name>
        <dbReference type="ChEBI" id="CHEBI:30616"/>
    </ligand>
</feature>
<proteinExistence type="predicted"/>
<evidence type="ECO:0000256" key="6">
    <source>
        <dbReference type="ARBA" id="ARBA00022840"/>
    </source>
</evidence>
<keyword evidence="3" id="KW-0677">Repeat</keyword>
<organism evidence="12 13">
    <name type="scientific">Dorea formicigenerans</name>
    <dbReference type="NCBI Taxonomy" id="39486"/>
    <lineage>
        <taxon>Bacteria</taxon>
        <taxon>Bacillati</taxon>
        <taxon>Bacillota</taxon>
        <taxon>Clostridia</taxon>
        <taxon>Lachnospirales</taxon>
        <taxon>Lachnospiraceae</taxon>
        <taxon>Dorea</taxon>
    </lineage>
</organism>
<dbReference type="Proteomes" id="UP000260664">
    <property type="component" value="Unassembled WGS sequence"/>
</dbReference>
<accession>A0A3E4EZN0</accession>
<evidence type="ECO:0000313" key="12">
    <source>
        <dbReference type="EMBL" id="RGI82151.1"/>
    </source>
</evidence>
<reference evidence="12 13" key="1">
    <citation type="submission" date="2018-08" db="EMBL/GenBank/DDBJ databases">
        <title>A genome reference for cultivated species of the human gut microbiota.</title>
        <authorList>
            <person name="Zou Y."/>
            <person name="Xue W."/>
            <person name="Luo G."/>
        </authorList>
    </citation>
    <scope>NUCLEOTIDE SEQUENCE [LARGE SCALE GENOMIC DNA]</scope>
    <source>
        <strain evidence="12 13">TM09-19AC</strain>
    </source>
</reference>
<dbReference type="Pfam" id="PF02661">
    <property type="entry name" value="Fic"/>
    <property type="match status" value="1"/>
</dbReference>
<dbReference type="PANTHER" id="PTHR13504">
    <property type="entry name" value="FIDO DOMAIN-CONTAINING PROTEIN DDB_G0283145"/>
    <property type="match status" value="1"/>
</dbReference>
<feature type="domain" description="Fido" evidence="11">
    <location>
        <begin position="295"/>
        <end position="439"/>
    </location>
</feature>
<sequence>MLDKEILNQYRNDAQGLARYFSEQYFKEHEKVFPINPFQVLTDLGIHFVFRNFDKMEGLFMPSTADMPIDLVAINAKRPITRQRFSAAHELCHFLKDTDTQSTFMCAISSNEYKEKYAESFAASFLMPKDELRVQIDSLHPSDGELTFDDVLKIADYFGTSFRACYYRIRNLFPYLIAYYSSKELGKYKPEKRRKELGFSYTKLYEGLFDAWEDISPTNSLEFARRLFKSKYVYNDARLEGVKTTYDAASEIIEDLQENRQVSEYCTESYDGFCNVAGHSVMYDFIFETACDDKIDIYQLSTLNKKLFSCCPNPEYGGATRKDNILVLGAKFETVDWRDVMPELIKLNDKVSLLESKLDELSRSQIIELIADIHHRITVIHPFPDGNGRTSRGFMIKMLIRYGMPPFYINVEKKEEYYNALEIADKENDFNALYEYIFKALIRAHVELETRPKTI</sequence>
<evidence type="ECO:0000256" key="1">
    <source>
        <dbReference type="ARBA" id="ARBA00004167"/>
    </source>
</evidence>
<dbReference type="Gene3D" id="1.10.10.2910">
    <property type="match status" value="1"/>
</dbReference>
<evidence type="ECO:0000256" key="5">
    <source>
        <dbReference type="ARBA" id="ARBA00022803"/>
    </source>
</evidence>
<gene>
    <name evidence="12" type="ORF">DXD84_12020</name>
</gene>
<name>A0A3E4EZN0_9FIRM</name>
<dbReference type="SUPFAM" id="SSF140931">
    <property type="entry name" value="Fic-like"/>
    <property type="match status" value="1"/>
</dbReference>
<feature type="active site" evidence="9">
    <location>
        <position position="381"/>
    </location>
</feature>
<dbReference type="GO" id="GO:0016020">
    <property type="term" value="C:membrane"/>
    <property type="evidence" value="ECO:0007669"/>
    <property type="project" value="UniProtKB-SubCell"/>
</dbReference>
<feature type="binding site" evidence="10">
    <location>
        <begin position="417"/>
        <end position="418"/>
    </location>
    <ligand>
        <name>ATP</name>
        <dbReference type="ChEBI" id="CHEBI:30616"/>
    </ligand>
</feature>
<comment type="subcellular location">
    <subcellularLocation>
        <location evidence="1">Membrane</location>
        <topology evidence="1">Single-pass membrane protein</topology>
    </subcellularLocation>
</comment>
<dbReference type="InterPro" id="IPR010359">
    <property type="entry name" value="IrrE_HExxH"/>
</dbReference>
<dbReference type="GO" id="GO:0005524">
    <property type="term" value="F:ATP binding"/>
    <property type="evidence" value="ECO:0007669"/>
    <property type="project" value="UniProtKB-KW"/>
</dbReference>
<keyword evidence="7" id="KW-1133">Transmembrane helix</keyword>
<evidence type="ECO:0000256" key="3">
    <source>
        <dbReference type="ARBA" id="ARBA00022737"/>
    </source>
</evidence>
<evidence type="ECO:0000256" key="8">
    <source>
        <dbReference type="ARBA" id="ARBA00023136"/>
    </source>
</evidence>
<keyword evidence="2" id="KW-0812">Transmembrane</keyword>
<dbReference type="InterPro" id="IPR003812">
    <property type="entry name" value="Fido"/>
</dbReference>
<dbReference type="InterPro" id="IPR040198">
    <property type="entry name" value="Fido_containing"/>
</dbReference>